<feature type="transmembrane region" description="Helical" evidence="2">
    <location>
        <begin position="15"/>
        <end position="36"/>
    </location>
</feature>
<keyword evidence="2" id="KW-0812">Transmembrane</keyword>
<keyword evidence="2" id="KW-0472">Membrane</keyword>
<proteinExistence type="predicted"/>
<protein>
    <submittedName>
        <fullName evidence="3">Uncharacterized protein</fullName>
    </submittedName>
</protein>
<name>A0A9D5Q4B4_9BACT</name>
<reference evidence="3" key="1">
    <citation type="submission" date="2019-11" db="EMBL/GenBank/DDBJ databases">
        <title>Microbial mats filling the niche in hypersaline microbial mats.</title>
        <authorList>
            <person name="Wong H.L."/>
            <person name="Macleod F.I."/>
            <person name="White R.A. III"/>
            <person name="Burns B.P."/>
        </authorList>
    </citation>
    <scope>NUCLEOTIDE SEQUENCE</scope>
    <source>
        <strain evidence="3">Rbin_158</strain>
    </source>
</reference>
<evidence type="ECO:0000256" key="2">
    <source>
        <dbReference type="SAM" id="Phobius"/>
    </source>
</evidence>
<comment type="caution">
    <text evidence="3">The sequence shown here is derived from an EMBL/GenBank/DDBJ whole genome shotgun (WGS) entry which is preliminary data.</text>
</comment>
<dbReference type="Proteomes" id="UP000649604">
    <property type="component" value="Unassembled WGS sequence"/>
</dbReference>
<evidence type="ECO:0000313" key="4">
    <source>
        <dbReference type="Proteomes" id="UP000649604"/>
    </source>
</evidence>
<accession>A0A9D5Q4B4</accession>
<feature type="coiled-coil region" evidence="1">
    <location>
        <begin position="134"/>
        <end position="161"/>
    </location>
</feature>
<gene>
    <name evidence="3" type="ORF">GF339_02305</name>
</gene>
<keyword evidence="1" id="KW-0175">Coiled coil</keyword>
<organism evidence="3 4">
    <name type="scientific">candidate division KSB3 bacterium</name>
    <dbReference type="NCBI Taxonomy" id="2044937"/>
    <lineage>
        <taxon>Bacteria</taxon>
        <taxon>candidate division KSB3</taxon>
    </lineage>
</organism>
<evidence type="ECO:0000256" key="1">
    <source>
        <dbReference type="SAM" id="Coils"/>
    </source>
</evidence>
<sequence length="186" mass="21226">MKVPHIDPDSVFGKILTSFIDKLILGILAGIIILLIQSQIQEDVQLKEESFAVARVRTDMLIEQRNALAEAMTKYFHLVGSGDIFAKGKIESEKDELVSSKLLDDIRIIIFNMGVIDEALSFSSLEGKELIEEISTLNSKLKGQKNIRAEIKEEMEVIREKYRKFIITIKKVTRNILKEEFKESLE</sequence>
<dbReference type="AlphaFoldDB" id="A0A9D5Q4B4"/>
<dbReference type="EMBL" id="WJJP01000067">
    <property type="protein sequence ID" value="MBD3323385.1"/>
    <property type="molecule type" value="Genomic_DNA"/>
</dbReference>
<keyword evidence="2" id="KW-1133">Transmembrane helix</keyword>
<evidence type="ECO:0000313" key="3">
    <source>
        <dbReference type="EMBL" id="MBD3323385.1"/>
    </source>
</evidence>